<dbReference type="Proteomes" id="UP000023152">
    <property type="component" value="Unassembled WGS sequence"/>
</dbReference>
<sequence>MLAMILLTITEWVFWSNHTALRSSMFSQIKCELENHYYTQAYAALHLVYPAQPCARTHTISPFWFISWVISCASAVSAQLILSCHAKTRSRLQRVTTKIFDEINLSKKKSTVDFDDDNIKSGSDRDNHGRKITEFEPEIQMNAVKTSTQDNINTANTNVDNTTTNPPHSNIASAGQGSDRTQETDPTSTQPTSLEVNPSGGQESLSPKEEEPQRLDENANEYSGTD</sequence>
<name>X6MM91_RETFI</name>
<keyword evidence="4" id="KW-1185">Reference proteome</keyword>
<dbReference type="EMBL" id="ASPP01019627">
    <property type="protein sequence ID" value="ETO14949.1"/>
    <property type="molecule type" value="Genomic_DNA"/>
</dbReference>
<comment type="caution">
    <text evidence="3">The sequence shown here is derived from an EMBL/GenBank/DDBJ whole genome shotgun (WGS) entry which is preliminary data.</text>
</comment>
<feature type="signal peptide" evidence="2">
    <location>
        <begin position="1"/>
        <end position="15"/>
    </location>
</feature>
<organism evidence="3 4">
    <name type="scientific">Reticulomyxa filosa</name>
    <dbReference type="NCBI Taxonomy" id="46433"/>
    <lineage>
        <taxon>Eukaryota</taxon>
        <taxon>Sar</taxon>
        <taxon>Rhizaria</taxon>
        <taxon>Retaria</taxon>
        <taxon>Foraminifera</taxon>
        <taxon>Monothalamids</taxon>
        <taxon>Reticulomyxidae</taxon>
        <taxon>Reticulomyxa</taxon>
    </lineage>
</organism>
<feature type="compositionally biased region" description="Basic and acidic residues" evidence="1">
    <location>
        <begin position="117"/>
        <end position="134"/>
    </location>
</feature>
<dbReference type="AlphaFoldDB" id="X6MM91"/>
<reference evidence="3 4" key="1">
    <citation type="journal article" date="2013" name="Curr. Biol.">
        <title>The Genome of the Foraminiferan Reticulomyxa filosa.</title>
        <authorList>
            <person name="Glockner G."/>
            <person name="Hulsmann N."/>
            <person name="Schleicher M."/>
            <person name="Noegel A.A."/>
            <person name="Eichinger L."/>
            <person name="Gallinger C."/>
            <person name="Pawlowski J."/>
            <person name="Sierra R."/>
            <person name="Euteneuer U."/>
            <person name="Pillet L."/>
            <person name="Moustafa A."/>
            <person name="Platzer M."/>
            <person name="Groth M."/>
            <person name="Szafranski K."/>
            <person name="Schliwa M."/>
        </authorList>
    </citation>
    <scope>NUCLEOTIDE SEQUENCE [LARGE SCALE GENOMIC DNA]</scope>
</reference>
<evidence type="ECO:0000313" key="4">
    <source>
        <dbReference type="Proteomes" id="UP000023152"/>
    </source>
</evidence>
<feature type="chain" id="PRO_5012768368" evidence="2">
    <location>
        <begin position="16"/>
        <end position="226"/>
    </location>
</feature>
<evidence type="ECO:0000313" key="3">
    <source>
        <dbReference type="EMBL" id="ETO14949.1"/>
    </source>
</evidence>
<proteinExistence type="predicted"/>
<protein>
    <submittedName>
        <fullName evidence="3">Uncharacterized protein</fullName>
    </submittedName>
</protein>
<feature type="compositionally biased region" description="Polar residues" evidence="1">
    <location>
        <begin position="166"/>
        <end position="205"/>
    </location>
</feature>
<evidence type="ECO:0000256" key="2">
    <source>
        <dbReference type="SAM" id="SignalP"/>
    </source>
</evidence>
<keyword evidence="2" id="KW-0732">Signal</keyword>
<gene>
    <name evidence="3" type="ORF">RFI_22420</name>
</gene>
<feature type="compositionally biased region" description="Basic and acidic residues" evidence="1">
    <location>
        <begin position="206"/>
        <end position="217"/>
    </location>
</feature>
<accession>X6MM91</accession>
<feature type="region of interest" description="Disordered" evidence="1">
    <location>
        <begin position="112"/>
        <end position="226"/>
    </location>
</feature>
<feature type="compositionally biased region" description="Low complexity" evidence="1">
    <location>
        <begin position="151"/>
        <end position="165"/>
    </location>
</feature>
<evidence type="ECO:0000256" key="1">
    <source>
        <dbReference type="SAM" id="MobiDB-lite"/>
    </source>
</evidence>